<keyword evidence="2" id="KW-1185">Reference proteome</keyword>
<gene>
    <name evidence="1" type="ORF">NDU88_006356</name>
</gene>
<evidence type="ECO:0000313" key="1">
    <source>
        <dbReference type="EMBL" id="KAJ1202558.1"/>
    </source>
</evidence>
<comment type="caution">
    <text evidence="1">The sequence shown here is derived from an EMBL/GenBank/DDBJ whole genome shotgun (WGS) entry which is preliminary data.</text>
</comment>
<dbReference type="AlphaFoldDB" id="A0AAV7VMJ5"/>
<dbReference type="Proteomes" id="UP001066276">
    <property type="component" value="Chromosome 2_1"/>
</dbReference>
<proteinExistence type="predicted"/>
<dbReference type="EMBL" id="JANPWB010000003">
    <property type="protein sequence ID" value="KAJ1202558.1"/>
    <property type="molecule type" value="Genomic_DNA"/>
</dbReference>
<evidence type="ECO:0000313" key="2">
    <source>
        <dbReference type="Proteomes" id="UP001066276"/>
    </source>
</evidence>
<accession>A0AAV7VMJ5</accession>
<reference evidence="1" key="1">
    <citation type="journal article" date="2022" name="bioRxiv">
        <title>Sequencing and chromosome-scale assembly of the giantPleurodeles waltlgenome.</title>
        <authorList>
            <person name="Brown T."/>
            <person name="Elewa A."/>
            <person name="Iarovenko S."/>
            <person name="Subramanian E."/>
            <person name="Araus A.J."/>
            <person name="Petzold A."/>
            <person name="Susuki M."/>
            <person name="Suzuki K.-i.T."/>
            <person name="Hayashi T."/>
            <person name="Toyoda A."/>
            <person name="Oliveira C."/>
            <person name="Osipova E."/>
            <person name="Leigh N.D."/>
            <person name="Simon A."/>
            <person name="Yun M.H."/>
        </authorList>
    </citation>
    <scope>NUCLEOTIDE SEQUENCE</scope>
    <source>
        <strain evidence="1">20211129_DDA</strain>
        <tissue evidence="1">Liver</tissue>
    </source>
</reference>
<sequence length="124" mass="14106">MKEGLERVLRDQDNKDELRPVSLAFPLTNGNGERTHSEYLQFLLLVLKWDLPSETAARKTTGSEGLRAINRRKLNVARLVAEMKEGLERVLRDQDNKDELRPVSLAFPLTNGNGERTHVSPIED</sequence>
<organism evidence="1 2">
    <name type="scientific">Pleurodeles waltl</name>
    <name type="common">Iberian ribbed newt</name>
    <dbReference type="NCBI Taxonomy" id="8319"/>
    <lineage>
        <taxon>Eukaryota</taxon>
        <taxon>Metazoa</taxon>
        <taxon>Chordata</taxon>
        <taxon>Craniata</taxon>
        <taxon>Vertebrata</taxon>
        <taxon>Euteleostomi</taxon>
        <taxon>Amphibia</taxon>
        <taxon>Batrachia</taxon>
        <taxon>Caudata</taxon>
        <taxon>Salamandroidea</taxon>
        <taxon>Salamandridae</taxon>
        <taxon>Pleurodelinae</taxon>
        <taxon>Pleurodeles</taxon>
    </lineage>
</organism>
<name>A0AAV7VMJ5_PLEWA</name>
<protein>
    <submittedName>
        <fullName evidence="1">Uncharacterized protein</fullName>
    </submittedName>
</protein>